<reference evidence="1 2" key="1">
    <citation type="journal article" date="2008" name="PLoS Genet.">
        <title>Genomic islands in the pathogenic filamentous fungus Aspergillus fumigatus.</title>
        <authorList>
            <person name="Fedorova N.D."/>
            <person name="Khaldi N."/>
            <person name="Joardar V.S."/>
            <person name="Maiti R."/>
            <person name="Amedeo P."/>
            <person name="Anderson M.J."/>
            <person name="Crabtree J."/>
            <person name="Silva J.C."/>
            <person name="Badger J.H."/>
            <person name="Albarraq A."/>
            <person name="Angiuoli S."/>
            <person name="Bussey H."/>
            <person name="Bowyer P."/>
            <person name="Cotty P.J."/>
            <person name="Dyer P.S."/>
            <person name="Egan A."/>
            <person name="Galens K."/>
            <person name="Fraser-Liggett C.M."/>
            <person name="Haas B.J."/>
            <person name="Inman J.M."/>
            <person name="Kent R."/>
            <person name="Lemieux S."/>
            <person name="Malavazi I."/>
            <person name="Orvis J."/>
            <person name="Roemer T."/>
            <person name="Ronning C.M."/>
            <person name="Sundaram J.P."/>
            <person name="Sutton G."/>
            <person name="Turner G."/>
            <person name="Venter J.C."/>
            <person name="White O.R."/>
            <person name="Whitty B.R."/>
            <person name="Youngman P."/>
            <person name="Wolfe K.H."/>
            <person name="Goldman G.H."/>
            <person name="Wortman J.R."/>
            <person name="Jiang B."/>
            <person name="Denning D.W."/>
            <person name="Nierman W.C."/>
        </authorList>
    </citation>
    <scope>NUCLEOTIDE SEQUENCE [LARGE SCALE GENOMIC DNA]</scope>
    <source>
        <strain evidence="2">ATCC 1007 / CBS 513.65 / DSM 816 / NCTC 3887 / NRRL 1</strain>
    </source>
</reference>
<evidence type="ECO:0000313" key="2">
    <source>
        <dbReference type="Proteomes" id="UP000006701"/>
    </source>
</evidence>
<organism evidence="1 2">
    <name type="scientific">Aspergillus clavatus (strain ATCC 1007 / CBS 513.65 / DSM 816 / NCTC 3887 / NRRL 1 / QM 1276 / 107)</name>
    <dbReference type="NCBI Taxonomy" id="344612"/>
    <lineage>
        <taxon>Eukaryota</taxon>
        <taxon>Fungi</taxon>
        <taxon>Dikarya</taxon>
        <taxon>Ascomycota</taxon>
        <taxon>Pezizomycotina</taxon>
        <taxon>Eurotiomycetes</taxon>
        <taxon>Eurotiomycetidae</taxon>
        <taxon>Eurotiales</taxon>
        <taxon>Aspergillaceae</taxon>
        <taxon>Aspergillus</taxon>
        <taxon>Aspergillus subgen. Fumigati</taxon>
    </lineage>
</organism>
<gene>
    <name evidence="1" type="ORF">ACLA_004010</name>
</gene>
<accession>A1C5M0</accession>
<dbReference type="GeneID" id="4708369"/>
<sequence length="163" mass="17687">MVANYSGSGSQETALHTGVILTTTKTKAGTYHVQQNKQNSYLDFFGRPLGNDWANFTTTVGVIKVSGVINRFSLDTIIGVNIGGISIGSFNGNPQTLMTINIDLDCAAGSLQLTALGDDVWLNVDMDVFQIDNENRAQQVKLSDSVCVKSLPQEMCEPWIPTR</sequence>
<protein>
    <submittedName>
        <fullName evidence="1">Uncharacterized protein</fullName>
    </submittedName>
</protein>
<dbReference type="KEGG" id="act:ACLA_004010"/>
<dbReference type="eggNOG" id="ENOG502RR1G">
    <property type="taxonomic scope" value="Eukaryota"/>
</dbReference>
<name>A1C5M0_ASPCL</name>
<keyword evidence="2" id="KW-1185">Reference proteome</keyword>
<evidence type="ECO:0000313" key="1">
    <source>
        <dbReference type="EMBL" id="EAW14988.1"/>
    </source>
</evidence>
<dbReference type="VEuPathDB" id="FungiDB:ACLA_004010"/>
<proteinExistence type="predicted"/>
<dbReference type="HOGENOM" id="CLU_1626636_0_0_1"/>
<dbReference type="RefSeq" id="XP_001276414.1">
    <property type="nucleotide sequence ID" value="XM_001276413.1"/>
</dbReference>
<dbReference type="AlphaFoldDB" id="A1C5M0"/>
<dbReference type="OMA" id="EWASFNT"/>
<dbReference type="Proteomes" id="UP000006701">
    <property type="component" value="Unassembled WGS sequence"/>
</dbReference>
<dbReference type="EMBL" id="DS027004">
    <property type="protein sequence ID" value="EAW14988.1"/>
    <property type="molecule type" value="Genomic_DNA"/>
</dbReference>
<dbReference type="OrthoDB" id="4452283at2759"/>